<dbReference type="InterPro" id="IPR032710">
    <property type="entry name" value="NTF2-like_dom_sf"/>
</dbReference>
<dbReference type="Gene3D" id="3.40.710.10">
    <property type="entry name" value="DD-peptidase/beta-lactamase superfamily"/>
    <property type="match status" value="1"/>
</dbReference>
<dbReference type="InterPro" id="IPR050515">
    <property type="entry name" value="Beta-lactam/transpept"/>
</dbReference>
<dbReference type="GO" id="GO:0071972">
    <property type="term" value="F:peptidoglycan L,D-transpeptidase activity"/>
    <property type="evidence" value="ECO:0007669"/>
    <property type="project" value="TreeGrafter"/>
</dbReference>
<evidence type="ECO:0000313" key="4">
    <source>
        <dbReference type="Proteomes" id="UP000660745"/>
    </source>
</evidence>
<reference evidence="3" key="1">
    <citation type="journal article" date="2014" name="Int. J. Syst. Evol. Microbiol.">
        <title>Complete genome sequence of Corynebacterium casei LMG S-19264T (=DSM 44701T), isolated from a smear-ripened cheese.</title>
        <authorList>
            <consortium name="US DOE Joint Genome Institute (JGI-PGF)"/>
            <person name="Walter F."/>
            <person name="Albersmeier A."/>
            <person name="Kalinowski J."/>
            <person name="Ruckert C."/>
        </authorList>
    </citation>
    <scope>NUCLEOTIDE SEQUENCE</scope>
    <source>
        <strain evidence="3">CGMCC 4.7430</strain>
    </source>
</reference>
<dbReference type="GO" id="GO:0005886">
    <property type="term" value="C:plasma membrane"/>
    <property type="evidence" value="ECO:0007669"/>
    <property type="project" value="TreeGrafter"/>
</dbReference>
<dbReference type="InterPro" id="IPR012338">
    <property type="entry name" value="Beta-lactam/transpept-like"/>
</dbReference>
<dbReference type="GO" id="GO:0046677">
    <property type="term" value="P:response to antibiotic"/>
    <property type="evidence" value="ECO:0007669"/>
    <property type="project" value="InterPro"/>
</dbReference>
<dbReference type="Pfam" id="PF05223">
    <property type="entry name" value="MecA_N"/>
    <property type="match status" value="1"/>
</dbReference>
<dbReference type="PANTHER" id="PTHR30627:SF24">
    <property type="entry name" value="PENICILLIN-BINDING PROTEIN 4B"/>
    <property type="match status" value="1"/>
</dbReference>
<dbReference type="EMBL" id="BMNK01000001">
    <property type="protein sequence ID" value="GGP01395.1"/>
    <property type="molecule type" value="Genomic_DNA"/>
</dbReference>
<accession>A0A917ZZC6</accession>
<reference evidence="3" key="2">
    <citation type="submission" date="2020-09" db="EMBL/GenBank/DDBJ databases">
        <authorList>
            <person name="Sun Q."/>
            <person name="Zhou Y."/>
        </authorList>
    </citation>
    <scope>NUCLEOTIDE SEQUENCE</scope>
    <source>
        <strain evidence="3">CGMCC 4.7430</strain>
    </source>
</reference>
<dbReference type="Pfam" id="PF00905">
    <property type="entry name" value="Transpeptidase"/>
    <property type="match status" value="1"/>
</dbReference>
<keyword evidence="4" id="KW-1185">Reference proteome</keyword>
<evidence type="ECO:0000259" key="1">
    <source>
        <dbReference type="Pfam" id="PF00905"/>
    </source>
</evidence>
<dbReference type="Proteomes" id="UP000660745">
    <property type="component" value="Unassembled WGS sequence"/>
</dbReference>
<dbReference type="PANTHER" id="PTHR30627">
    <property type="entry name" value="PEPTIDOGLYCAN D,D-TRANSPEPTIDASE"/>
    <property type="match status" value="1"/>
</dbReference>
<proteinExistence type="predicted"/>
<evidence type="ECO:0000313" key="3">
    <source>
        <dbReference type="EMBL" id="GGP01395.1"/>
    </source>
</evidence>
<feature type="domain" description="NTF2-like N-terminal transpeptidase" evidence="2">
    <location>
        <begin position="29"/>
        <end position="137"/>
    </location>
</feature>
<feature type="domain" description="Penicillin-binding protein transpeptidase" evidence="1">
    <location>
        <begin position="231"/>
        <end position="500"/>
    </location>
</feature>
<dbReference type="AlphaFoldDB" id="A0A917ZZC6"/>
<sequence length="505" mass="53492">MIVLLSAVAVVFGAVAFAVLAAGGVRGSAAETSAAYFAAWRAGNVEAMAALVHEPPADFRPRHLSMSAELGVKSVELRPGAVKVTGEETAEVPFSGSRMLETFGAWPFDGTLRLAVRNRHWKVLWAPETLHPLLKDGGTVEIVDVEGPPVELLTREGHKIPNNGYVESLLARLRPELDGDSAGWALVAKAPGRPEQRIMTVEPKPDVQRTTLSSSVQAAAARSLDGAEDSAIVVLRPATGEVLALADRLKDNYSAFHDFFPPGSTFKIITAAALMKAGLEPAAQVPCPATYSFPDRRAFTNDGGVDRGLVSFTDAFAYSCNTTFVEQALTRLRREDLRETAAEWGFGRPMPTGAQGACGAIEDPADADWFGSNAIGQGSVVVSPLCMAMIAAAVQDGTLRSPRLLSDEQVRRVDGEPPPPVELDQGVVANLRAMMRAVVEHGTASGAGLPDGVSGKTGTAEVEGERSHGWFVGYRDDLAFCVFVRHGGSGRAAAVPIVTRFLNGL</sequence>
<dbReference type="GO" id="GO:0008658">
    <property type="term" value="F:penicillin binding"/>
    <property type="evidence" value="ECO:0007669"/>
    <property type="project" value="InterPro"/>
</dbReference>
<dbReference type="GO" id="GO:0071555">
    <property type="term" value="P:cell wall organization"/>
    <property type="evidence" value="ECO:0007669"/>
    <property type="project" value="TreeGrafter"/>
</dbReference>
<protein>
    <submittedName>
        <fullName evidence="3">Penicillin-binding protein</fullName>
    </submittedName>
</protein>
<gene>
    <name evidence="3" type="ORF">GCM10012278_04500</name>
</gene>
<dbReference type="SUPFAM" id="SSF54427">
    <property type="entry name" value="NTF2-like"/>
    <property type="match status" value="1"/>
</dbReference>
<evidence type="ECO:0000259" key="2">
    <source>
        <dbReference type="Pfam" id="PF05223"/>
    </source>
</evidence>
<dbReference type="SUPFAM" id="SSF56601">
    <property type="entry name" value="beta-lactamase/transpeptidase-like"/>
    <property type="match status" value="1"/>
</dbReference>
<name>A0A917ZZC6_9ACTN</name>
<dbReference type="InterPro" id="IPR007887">
    <property type="entry name" value="MecA_N"/>
</dbReference>
<comment type="caution">
    <text evidence="3">The sequence shown here is derived from an EMBL/GenBank/DDBJ whole genome shotgun (WGS) entry which is preliminary data.</text>
</comment>
<dbReference type="InterPro" id="IPR001460">
    <property type="entry name" value="PCN-bd_Tpept"/>
</dbReference>
<organism evidence="3 4">
    <name type="scientific">Nonomuraea glycinis</name>
    <dbReference type="NCBI Taxonomy" id="2047744"/>
    <lineage>
        <taxon>Bacteria</taxon>
        <taxon>Bacillati</taxon>
        <taxon>Actinomycetota</taxon>
        <taxon>Actinomycetes</taxon>
        <taxon>Streptosporangiales</taxon>
        <taxon>Streptosporangiaceae</taxon>
        <taxon>Nonomuraea</taxon>
    </lineage>
</organism>